<feature type="compositionally biased region" description="Polar residues" evidence="1">
    <location>
        <begin position="180"/>
        <end position="189"/>
    </location>
</feature>
<dbReference type="Proteomes" id="UP000504634">
    <property type="component" value="Unplaced"/>
</dbReference>
<dbReference type="AlphaFoldDB" id="A0A6J2U3J0"/>
<evidence type="ECO:0000313" key="2">
    <source>
        <dbReference type="Proteomes" id="UP000504634"/>
    </source>
</evidence>
<gene>
    <name evidence="3" type="primary">LOC115629974</name>
</gene>
<keyword evidence="2" id="KW-1185">Reference proteome</keyword>
<dbReference type="GeneID" id="115629974"/>
<protein>
    <submittedName>
        <fullName evidence="3">Uncharacterized protein LOC115629974</fullName>
    </submittedName>
</protein>
<evidence type="ECO:0000256" key="1">
    <source>
        <dbReference type="SAM" id="MobiDB-lite"/>
    </source>
</evidence>
<organism evidence="2 3">
    <name type="scientific">Drosophila lebanonensis</name>
    <name type="common">Fruit fly</name>
    <name type="synonym">Scaptodrosophila lebanonensis</name>
    <dbReference type="NCBI Taxonomy" id="7225"/>
    <lineage>
        <taxon>Eukaryota</taxon>
        <taxon>Metazoa</taxon>
        <taxon>Ecdysozoa</taxon>
        <taxon>Arthropoda</taxon>
        <taxon>Hexapoda</taxon>
        <taxon>Insecta</taxon>
        <taxon>Pterygota</taxon>
        <taxon>Neoptera</taxon>
        <taxon>Endopterygota</taxon>
        <taxon>Diptera</taxon>
        <taxon>Brachycera</taxon>
        <taxon>Muscomorpha</taxon>
        <taxon>Ephydroidea</taxon>
        <taxon>Drosophilidae</taxon>
        <taxon>Scaptodrosophila</taxon>
    </lineage>
</organism>
<reference evidence="3" key="1">
    <citation type="submission" date="2025-08" db="UniProtKB">
        <authorList>
            <consortium name="RefSeq"/>
        </authorList>
    </citation>
    <scope>IDENTIFICATION</scope>
    <source>
        <strain evidence="3">11010-0011.00</strain>
        <tissue evidence="3">Whole body</tissue>
    </source>
</reference>
<evidence type="ECO:0000313" key="3">
    <source>
        <dbReference type="RefSeq" id="XP_030382455.1"/>
    </source>
</evidence>
<accession>A0A6J2U3J0</accession>
<sequence>MTAITVDDKCISVPLLTLPGCEDELSLGLDFISKAYGTLTAGSHKLEMRDVRERRRRRRRQARRRVPCAALVTTEPIAPSAATLTDEQAAQAATFLQEELPRFENIVGVSKRHNESINKNVKNNCNISHADGKAKDSVSEVASYTSASTAMMSSDSIDEEGVLKGTISEDGDVKNESNSHMKPFSTDNYITKRTDNDGKSQNHYQHIKANDIKLSGSSLMECDQGPYNEIEDTTTDKGMTEEDPVEIIRNTNNNQIELPNPSTELKNNIREITSSIDENKFDNDYHYDVKLSGTSLIECDQGSYHEIEETKIADGTITQSKEVHQPKGIEMESVNITSDYINRKSNIC</sequence>
<feature type="compositionally biased region" description="Basic and acidic residues" evidence="1">
    <location>
        <begin position="190"/>
        <end position="200"/>
    </location>
</feature>
<dbReference type="RefSeq" id="XP_030382455.1">
    <property type="nucleotide sequence ID" value="XM_030526595.1"/>
</dbReference>
<feature type="region of interest" description="Disordered" evidence="1">
    <location>
        <begin position="169"/>
        <end position="201"/>
    </location>
</feature>
<name>A0A6J2U3J0_DROLE</name>
<proteinExistence type="predicted"/>